<dbReference type="HOGENOM" id="CLU_1386454_0_0_1"/>
<dbReference type="AlphaFoldDB" id="A0A0D3K5Z3"/>
<dbReference type="Pfam" id="PF04800">
    <property type="entry name" value="NDUS4"/>
    <property type="match status" value="1"/>
</dbReference>
<evidence type="ECO:0000256" key="2">
    <source>
        <dbReference type="ARBA" id="ARBA00022448"/>
    </source>
</evidence>
<reference evidence="11" key="2">
    <citation type="submission" date="2024-10" db="UniProtKB">
        <authorList>
            <consortium name="EnsemblProtists"/>
        </authorList>
    </citation>
    <scope>IDENTIFICATION</scope>
</reference>
<dbReference type="GO" id="GO:0022900">
    <property type="term" value="P:electron transport chain"/>
    <property type="evidence" value="ECO:0007669"/>
    <property type="project" value="InterPro"/>
</dbReference>
<feature type="region of interest" description="Disordered" evidence="10">
    <location>
        <begin position="167"/>
        <end position="197"/>
    </location>
</feature>
<dbReference type="InterPro" id="IPR038532">
    <property type="entry name" value="NDUFS4-like_sf"/>
</dbReference>
<dbReference type="eggNOG" id="KOG3389">
    <property type="taxonomic scope" value="Eukaryota"/>
</dbReference>
<evidence type="ECO:0000256" key="3">
    <source>
        <dbReference type="ARBA" id="ARBA00022660"/>
    </source>
</evidence>
<dbReference type="KEGG" id="ehx:EMIHUDRAFT_449695"/>
<proteinExistence type="inferred from homology"/>
<keyword evidence="8 9" id="KW-0472">Membrane</keyword>
<evidence type="ECO:0000313" key="11">
    <source>
        <dbReference type="EnsemblProtists" id="EOD31178"/>
    </source>
</evidence>
<protein>
    <recommendedName>
        <fullName evidence="9">NADH dehydrogenase [ubiquinone] iron-sulfur protein 4, mitochondrial</fullName>
    </recommendedName>
</protein>
<comment type="subcellular location">
    <subcellularLocation>
        <location evidence="9">Mitochondrion inner membrane</location>
        <topology evidence="9">Peripheral membrane protein</topology>
        <orientation evidence="9">Matrix side</orientation>
    </subcellularLocation>
</comment>
<keyword evidence="7 9" id="KW-0496">Mitochondrion</keyword>
<evidence type="ECO:0000256" key="7">
    <source>
        <dbReference type="ARBA" id="ARBA00023128"/>
    </source>
</evidence>
<dbReference type="EnsemblProtists" id="EOD31178">
    <property type="protein sequence ID" value="EOD31178"/>
    <property type="gene ID" value="EMIHUDRAFT_449695"/>
</dbReference>
<evidence type="ECO:0000256" key="1">
    <source>
        <dbReference type="ARBA" id="ARBA00005882"/>
    </source>
</evidence>
<organism evidence="11 12">
    <name type="scientific">Emiliania huxleyi (strain CCMP1516)</name>
    <dbReference type="NCBI Taxonomy" id="280463"/>
    <lineage>
        <taxon>Eukaryota</taxon>
        <taxon>Haptista</taxon>
        <taxon>Haptophyta</taxon>
        <taxon>Prymnesiophyceae</taxon>
        <taxon>Isochrysidales</taxon>
        <taxon>Noelaerhabdaceae</taxon>
        <taxon>Emiliania</taxon>
    </lineage>
</organism>
<dbReference type="GO" id="GO:0005743">
    <property type="term" value="C:mitochondrial inner membrane"/>
    <property type="evidence" value="ECO:0007669"/>
    <property type="project" value="UniProtKB-SubCell"/>
</dbReference>
<keyword evidence="6 9" id="KW-0249">Electron transport</keyword>
<sequence length="197" mass="21729">MSALSFRRLGAAWRAAPAVAASSRLLCTDALTTPAESGKAVGSVERKPQLDSRAVSAFTGTPKELLDKRVVTIYQPAPGVQNASKGCWKISWDDENTQRWSNPLMGWTSTRDPFSNTPMTLEFHSAEDAIRFVQNNGWKYEVQEPVSQNLALVSKGPRSYANNFTWKGPKTRQSQCGAGNMQSFPELYEPPPPPPKK</sequence>
<comment type="function">
    <text evidence="9">Accessory subunit of the mitochondrial membrane respiratory chain NADH dehydrogenase (Complex I), that is believed not to be involved in catalysis. Complex I functions in the transfer of electrons from NADH to the respiratory chain. The immediate electron acceptor for the enzyme is believed to be ubiquinone.</text>
</comment>
<dbReference type="EnsemblProtists" id="EOD10977">
    <property type="protein sequence ID" value="EOD10977"/>
    <property type="gene ID" value="EMIHUDRAFT_459809"/>
</dbReference>
<dbReference type="GeneID" id="17257126"/>
<name>A0A0D3K5Z3_EMIH1</name>
<evidence type="ECO:0000256" key="5">
    <source>
        <dbReference type="ARBA" id="ARBA00022946"/>
    </source>
</evidence>
<evidence type="ECO:0000256" key="8">
    <source>
        <dbReference type="ARBA" id="ARBA00023136"/>
    </source>
</evidence>
<keyword evidence="4 9" id="KW-0999">Mitochondrion inner membrane</keyword>
<dbReference type="STRING" id="2903.R1BMU9"/>
<dbReference type="KEGG" id="ehx:EMIHUDRAFT_459809"/>
<evidence type="ECO:0000256" key="9">
    <source>
        <dbReference type="RuleBase" id="RU367010"/>
    </source>
</evidence>
<evidence type="ECO:0000256" key="6">
    <source>
        <dbReference type="ARBA" id="ARBA00022982"/>
    </source>
</evidence>
<evidence type="ECO:0000256" key="10">
    <source>
        <dbReference type="SAM" id="MobiDB-lite"/>
    </source>
</evidence>
<dbReference type="InterPro" id="IPR006885">
    <property type="entry name" value="NADH_UbQ_FeS_4_mit-like"/>
</dbReference>
<dbReference type="Proteomes" id="UP000013827">
    <property type="component" value="Unassembled WGS sequence"/>
</dbReference>
<dbReference type="PANTHER" id="PTHR12219:SF8">
    <property type="entry name" value="NADH DEHYDROGENASE [UBIQUINONE] IRON-SULFUR PROTEIN 4, MITOCHONDRIAL"/>
    <property type="match status" value="1"/>
</dbReference>
<feature type="compositionally biased region" description="Polar residues" evidence="10">
    <location>
        <begin position="167"/>
        <end position="183"/>
    </location>
</feature>
<dbReference type="PaxDb" id="2903-EOD10977"/>
<dbReference type="RefSeq" id="XP_005763406.1">
    <property type="nucleotide sequence ID" value="XM_005763349.1"/>
</dbReference>
<accession>A0A0D3K5Z3</accession>
<comment type="similarity">
    <text evidence="1 9">Belongs to the complex I NDUFS4 subunit family.</text>
</comment>
<keyword evidence="3 9" id="KW-0679">Respiratory chain</keyword>
<dbReference type="GeneID" id="17276451"/>
<keyword evidence="2 9" id="KW-0813">Transport</keyword>
<keyword evidence="12" id="KW-1185">Reference proteome</keyword>
<evidence type="ECO:0000313" key="12">
    <source>
        <dbReference type="Proteomes" id="UP000013827"/>
    </source>
</evidence>
<keyword evidence="5 9" id="KW-0809">Transit peptide</keyword>
<dbReference type="PANTHER" id="PTHR12219">
    <property type="entry name" value="NADH-UBIQUINONE OXIDOREDUCTASE"/>
    <property type="match status" value="1"/>
</dbReference>
<dbReference type="OMA" id="EYMPGEI"/>
<dbReference type="Gene3D" id="3.30.160.190">
    <property type="entry name" value="atu1810 like domain"/>
    <property type="match status" value="1"/>
</dbReference>
<feature type="compositionally biased region" description="Pro residues" evidence="10">
    <location>
        <begin position="188"/>
        <end position="197"/>
    </location>
</feature>
<evidence type="ECO:0000256" key="4">
    <source>
        <dbReference type="ARBA" id="ARBA00022792"/>
    </source>
</evidence>
<reference evidence="12" key="1">
    <citation type="journal article" date="2013" name="Nature">
        <title>Pan genome of the phytoplankton Emiliania underpins its global distribution.</title>
        <authorList>
            <person name="Read B.A."/>
            <person name="Kegel J."/>
            <person name="Klute M.J."/>
            <person name="Kuo A."/>
            <person name="Lefebvre S.C."/>
            <person name="Maumus F."/>
            <person name="Mayer C."/>
            <person name="Miller J."/>
            <person name="Monier A."/>
            <person name="Salamov A."/>
            <person name="Young J."/>
            <person name="Aguilar M."/>
            <person name="Claverie J.M."/>
            <person name="Frickenhaus S."/>
            <person name="Gonzalez K."/>
            <person name="Herman E.K."/>
            <person name="Lin Y.C."/>
            <person name="Napier J."/>
            <person name="Ogata H."/>
            <person name="Sarno A.F."/>
            <person name="Shmutz J."/>
            <person name="Schroeder D."/>
            <person name="de Vargas C."/>
            <person name="Verret F."/>
            <person name="von Dassow P."/>
            <person name="Valentin K."/>
            <person name="Van de Peer Y."/>
            <person name="Wheeler G."/>
            <person name="Dacks J.B."/>
            <person name="Delwiche C.F."/>
            <person name="Dyhrman S.T."/>
            <person name="Glockner G."/>
            <person name="John U."/>
            <person name="Richards T."/>
            <person name="Worden A.Z."/>
            <person name="Zhang X."/>
            <person name="Grigoriev I.V."/>
            <person name="Allen A.E."/>
            <person name="Bidle K."/>
            <person name="Borodovsky M."/>
            <person name="Bowler C."/>
            <person name="Brownlee C."/>
            <person name="Cock J.M."/>
            <person name="Elias M."/>
            <person name="Gladyshev V.N."/>
            <person name="Groth M."/>
            <person name="Guda C."/>
            <person name="Hadaegh A."/>
            <person name="Iglesias-Rodriguez M.D."/>
            <person name="Jenkins J."/>
            <person name="Jones B.M."/>
            <person name="Lawson T."/>
            <person name="Leese F."/>
            <person name="Lindquist E."/>
            <person name="Lobanov A."/>
            <person name="Lomsadze A."/>
            <person name="Malik S.B."/>
            <person name="Marsh M.E."/>
            <person name="Mackinder L."/>
            <person name="Mock T."/>
            <person name="Mueller-Roeber B."/>
            <person name="Pagarete A."/>
            <person name="Parker M."/>
            <person name="Probert I."/>
            <person name="Quesneville H."/>
            <person name="Raines C."/>
            <person name="Rensing S.A."/>
            <person name="Riano-Pachon D.M."/>
            <person name="Richier S."/>
            <person name="Rokitta S."/>
            <person name="Shiraiwa Y."/>
            <person name="Soanes D.M."/>
            <person name="van der Giezen M."/>
            <person name="Wahlund T.M."/>
            <person name="Williams B."/>
            <person name="Wilson W."/>
            <person name="Wolfe G."/>
            <person name="Wurch L.L."/>
        </authorList>
    </citation>
    <scope>NUCLEOTIDE SEQUENCE</scope>
</reference>
<dbReference type="RefSeq" id="XP_005783607.1">
    <property type="nucleotide sequence ID" value="XM_005783550.1"/>
</dbReference>